<evidence type="ECO:0000313" key="6">
    <source>
        <dbReference type="Proteomes" id="UP001589568"/>
    </source>
</evidence>
<sequence length="403" mass="41372">MGARVRVAVTGLGVRTAAGNDLAGFWRTLVEGRSTARTITSFDAGELPVGFACQVPAFDPAPYVTGKEARRMDRATLLAVCAAADALADAGGPHVPPERRAVVTGTALGGTETSEAALLGGGQPGALYVPRTMPNASAAFVSMRHDILGPSMTVSTACASGGHTVGEGLRLLRDGSADLVVAGGTEACVSPTILLAFHRCGALSQRGHEPERASRPFDAARDGFVLAEGAAFVVLERLDDAVRRGARVYAELAGYGRTSDAHHLTSPDPKGDGAERCLRQALADARLTPGDVAHVNAHGSGTVLNDVTEARVIARVFGPGQVPVTSTKSIVGHAIGAAGAIEAVVSVLTLHERLIHPTINLDVLDPECEVDVVREPRPPGAGAVVSTSFAFGGHNAGLVFTPS</sequence>
<dbReference type="InterPro" id="IPR014030">
    <property type="entry name" value="Ketoacyl_synth_N"/>
</dbReference>
<dbReference type="PROSITE" id="PS00606">
    <property type="entry name" value="KS3_1"/>
    <property type="match status" value="1"/>
</dbReference>
<reference evidence="5 6" key="1">
    <citation type="submission" date="2024-09" db="EMBL/GenBank/DDBJ databases">
        <authorList>
            <person name="Sun Q."/>
            <person name="Mori K."/>
        </authorList>
    </citation>
    <scope>NUCLEOTIDE SEQUENCE [LARGE SCALE GENOMIC DNA]</scope>
    <source>
        <strain evidence="5 6">JCM 3324</strain>
    </source>
</reference>
<dbReference type="Proteomes" id="UP001589568">
    <property type="component" value="Unassembled WGS sequence"/>
</dbReference>
<proteinExistence type="inferred from homology"/>
<evidence type="ECO:0000256" key="2">
    <source>
        <dbReference type="ARBA" id="ARBA00022679"/>
    </source>
</evidence>
<dbReference type="EMBL" id="JBHMCF010000008">
    <property type="protein sequence ID" value="MFB9469582.1"/>
    <property type="molecule type" value="Genomic_DNA"/>
</dbReference>
<dbReference type="InterPro" id="IPR020841">
    <property type="entry name" value="PKS_Beta-ketoAc_synthase_dom"/>
</dbReference>
<comment type="caution">
    <text evidence="5">The sequence shown here is derived from an EMBL/GenBank/DDBJ whole genome shotgun (WGS) entry which is preliminary data.</text>
</comment>
<evidence type="ECO:0000259" key="4">
    <source>
        <dbReference type="PROSITE" id="PS52004"/>
    </source>
</evidence>
<keyword evidence="6" id="KW-1185">Reference proteome</keyword>
<dbReference type="Pfam" id="PF02801">
    <property type="entry name" value="Ketoacyl-synt_C"/>
    <property type="match status" value="1"/>
</dbReference>
<keyword evidence="2 3" id="KW-0808">Transferase</keyword>
<dbReference type="InterPro" id="IPR016039">
    <property type="entry name" value="Thiolase-like"/>
</dbReference>
<feature type="domain" description="Ketosynthase family 3 (KS3)" evidence="4">
    <location>
        <begin position="4"/>
        <end position="402"/>
    </location>
</feature>
<dbReference type="InterPro" id="IPR000794">
    <property type="entry name" value="Beta-ketoacyl_synthase"/>
</dbReference>
<dbReference type="PANTHER" id="PTHR11712:SF336">
    <property type="entry name" value="3-OXOACYL-[ACYL-CARRIER-PROTEIN] SYNTHASE, MITOCHONDRIAL"/>
    <property type="match status" value="1"/>
</dbReference>
<evidence type="ECO:0000256" key="3">
    <source>
        <dbReference type="RuleBase" id="RU003694"/>
    </source>
</evidence>
<dbReference type="SUPFAM" id="SSF53901">
    <property type="entry name" value="Thiolase-like"/>
    <property type="match status" value="2"/>
</dbReference>
<dbReference type="InterPro" id="IPR018201">
    <property type="entry name" value="Ketoacyl_synth_AS"/>
</dbReference>
<organism evidence="5 6">
    <name type="scientific">Nonomuraea salmonea</name>
    <dbReference type="NCBI Taxonomy" id="46181"/>
    <lineage>
        <taxon>Bacteria</taxon>
        <taxon>Bacillati</taxon>
        <taxon>Actinomycetota</taxon>
        <taxon>Actinomycetes</taxon>
        <taxon>Streptosporangiales</taxon>
        <taxon>Streptosporangiaceae</taxon>
        <taxon>Nonomuraea</taxon>
    </lineage>
</organism>
<protein>
    <submittedName>
        <fullName evidence="5">Beta-ketoacyl-[acyl-carrier-protein] synthase family protein</fullName>
    </submittedName>
</protein>
<comment type="similarity">
    <text evidence="1 3">Belongs to the thiolase-like superfamily. Beta-ketoacyl-ACP synthases family.</text>
</comment>
<evidence type="ECO:0000256" key="1">
    <source>
        <dbReference type="ARBA" id="ARBA00008467"/>
    </source>
</evidence>
<dbReference type="PROSITE" id="PS52004">
    <property type="entry name" value="KS3_2"/>
    <property type="match status" value="1"/>
</dbReference>
<dbReference type="SMART" id="SM00825">
    <property type="entry name" value="PKS_KS"/>
    <property type="match status" value="1"/>
</dbReference>
<name>A0ABV5NH46_9ACTN</name>
<dbReference type="NCBIfam" id="NF005589">
    <property type="entry name" value="PRK07314.1"/>
    <property type="match status" value="1"/>
</dbReference>
<accession>A0ABV5NH46</accession>
<dbReference type="Gene3D" id="3.40.47.10">
    <property type="match status" value="1"/>
</dbReference>
<dbReference type="RefSeq" id="WP_364385898.1">
    <property type="nucleotide sequence ID" value="NZ_JBHMCF010000008.1"/>
</dbReference>
<evidence type="ECO:0000313" key="5">
    <source>
        <dbReference type="EMBL" id="MFB9469582.1"/>
    </source>
</evidence>
<dbReference type="PANTHER" id="PTHR11712">
    <property type="entry name" value="POLYKETIDE SYNTHASE-RELATED"/>
    <property type="match status" value="1"/>
</dbReference>
<dbReference type="Pfam" id="PF00109">
    <property type="entry name" value="ketoacyl-synt"/>
    <property type="match status" value="1"/>
</dbReference>
<dbReference type="InterPro" id="IPR014031">
    <property type="entry name" value="Ketoacyl_synth_C"/>
</dbReference>
<gene>
    <name evidence="5" type="ORF">ACFFR3_08690</name>
</gene>
<dbReference type="CDD" id="cd00834">
    <property type="entry name" value="KAS_I_II"/>
    <property type="match status" value="1"/>
</dbReference>